<keyword evidence="9" id="KW-0833">Ubl conjugation pathway</keyword>
<proteinExistence type="inferred from homology"/>
<evidence type="ECO:0000256" key="3">
    <source>
        <dbReference type="ARBA" id="ARBA00012486"/>
    </source>
</evidence>
<gene>
    <name evidence="22" type="primary">LOC117235676</name>
</gene>
<keyword evidence="7 19" id="KW-0812">Transmembrane</keyword>
<dbReference type="PANTHER" id="PTHR14605:SF1">
    <property type="entry name" value="TRANSMEMBRANE PROTEIN 231"/>
    <property type="match status" value="1"/>
</dbReference>
<dbReference type="PANTHER" id="PTHR14605">
    <property type="entry name" value="CHST5 PROTEIN"/>
    <property type="match status" value="1"/>
</dbReference>
<feature type="transmembrane region" description="Helical" evidence="19">
    <location>
        <begin position="21"/>
        <end position="42"/>
    </location>
</feature>
<dbReference type="FunFam" id="3.10.110.10:FF:000036">
    <property type="entry name" value="ubiquitin-conjugating enzyme E2Q-like protein 1"/>
    <property type="match status" value="1"/>
</dbReference>
<evidence type="ECO:0000256" key="12">
    <source>
        <dbReference type="ARBA" id="ARBA00023069"/>
    </source>
</evidence>
<dbReference type="InterPro" id="IPR019306">
    <property type="entry name" value="TMEM231"/>
</dbReference>
<keyword evidence="15" id="KW-0966">Cell projection</keyword>
<dbReference type="InterPro" id="IPR000608">
    <property type="entry name" value="UBC"/>
</dbReference>
<dbReference type="GO" id="GO:0060271">
    <property type="term" value="P:cilium assembly"/>
    <property type="evidence" value="ECO:0007669"/>
    <property type="project" value="TreeGrafter"/>
</dbReference>
<evidence type="ECO:0000256" key="19">
    <source>
        <dbReference type="SAM" id="Phobius"/>
    </source>
</evidence>
<dbReference type="GO" id="GO:0032880">
    <property type="term" value="P:regulation of protein localization"/>
    <property type="evidence" value="ECO:0007669"/>
    <property type="project" value="TreeGrafter"/>
</dbReference>
<keyword evidence="11 19" id="KW-1133">Transmembrane helix</keyword>
<evidence type="ECO:0000256" key="6">
    <source>
        <dbReference type="ARBA" id="ARBA00022679"/>
    </source>
</evidence>
<keyword evidence="5" id="KW-1003">Cell membrane</keyword>
<protein>
    <recommendedName>
        <fullName evidence="4">Transmembrane protein 231</fullName>
        <ecNumber evidence="3">2.3.2.23</ecNumber>
    </recommendedName>
</protein>
<keyword evidence="12" id="KW-0969">Cilium</keyword>
<dbReference type="EC" id="2.3.2.23" evidence="3"/>
<evidence type="ECO:0000256" key="10">
    <source>
        <dbReference type="ARBA" id="ARBA00022840"/>
    </source>
</evidence>
<evidence type="ECO:0000256" key="15">
    <source>
        <dbReference type="ARBA" id="ARBA00023273"/>
    </source>
</evidence>
<dbReference type="GO" id="GO:0005524">
    <property type="term" value="F:ATP binding"/>
    <property type="evidence" value="ECO:0007669"/>
    <property type="project" value="UniProtKB-KW"/>
</dbReference>
<evidence type="ECO:0000256" key="13">
    <source>
        <dbReference type="ARBA" id="ARBA00023136"/>
    </source>
</evidence>
<comment type="function">
    <text evidence="17">Probable E2 ubiquitin-protein ligase that catalyzes the covalent attachment of ubiquitin to target proteins. May facilitate the monoubiquitination and degradation of MTOR and CCNE1 through interaction with FBXW7.</text>
</comment>
<dbReference type="Proteomes" id="UP000504631">
    <property type="component" value="Unplaced"/>
</dbReference>
<keyword evidence="21" id="KW-1185">Reference proteome</keyword>
<evidence type="ECO:0000256" key="11">
    <source>
        <dbReference type="ARBA" id="ARBA00022989"/>
    </source>
</evidence>
<dbReference type="SUPFAM" id="SSF54495">
    <property type="entry name" value="UBC-like"/>
    <property type="match status" value="1"/>
</dbReference>
<evidence type="ECO:0000256" key="1">
    <source>
        <dbReference type="ARBA" id="ARBA00004272"/>
    </source>
</evidence>
<dbReference type="InterPro" id="IPR016135">
    <property type="entry name" value="UBQ-conjugating_enzyme/RWD"/>
</dbReference>
<feature type="domain" description="UBC core" evidence="20">
    <location>
        <begin position="396"/>
        <end position="557"/>
    </location>
</feature>
<dbReference type="GO" id="GO:0060170">
    <property type="term" value="C:ciliary membrane"/>
    <property type="evidence" value="ECO:0007669"/>
    <property type="project" value="UniProtKB-SubCell"/>
</dbReference>
<dbReference type="Gene3D" id="3.10.110.10">
    <property type="entry name" value="Ubiquitin Conjugating Enzyme"/>
    <property type="match status" value="1"/>
</dbReference>
<comment type="function">
    <text evidence="16">Transmembrane component of the tectonic-like complex, a complex localized at the transition zone of primary cilia and acting as a barrier that prevents diffusion of transmembrane proteins between the cilia and plasma membranes. Required for ciliogenesis and sonic hedgehog/SHH signaling.</text>
</comment>
<dbReference type="CDD" id="cd23802">
    <property type="entry name" value="UBCc_UBE2Q"/>
    <property type="match status" value="1"/>
</dbReference>
<dbReference type="Pfam" id="PF00179">
    <property type="entry name" value="UQ_con"/>
    <property type="match status" value="1"/>
</dbReference>
<dbReference type="Pfam" id="PF10149">
    <property type="entry name" value="TM231"/>
    <property type="match status" value="1"/>
</dbReference>
<keyword evidence="14" id="KW-0325">Glycoprotein</keyword>
<evidence type="ECO:0000256" key="9">
    <source>
        <dbReference type="ARBA" id="ARBA00022786"/>
    </source>
</evidence>
<organism evidence="21 22">
    <name type="scientific">Bombus vosnesenskii</name>
    <dbReference type="NCBI Taxonomy" id="207650"/>
    <lineage>
        <taxon>Eukaryota</taxon>
        <taxon>Metazoa</taxon>
        <taxon>Ecdysozoa</taxon>
        <taxon>Arthropoda</taxon>
        <taxon>Hexapoda</taxon>
        <taxon>Insecta</taxon>
        <taxon>Pterygota</taxon>
        <taxon>Neoptera</taxon>
        <taxon>Endopterygota</taxon>
        <taxon>Hymenoptera</taxon>
        <taxon>Apocrita</taxon>
        <taxon>Aculeata</taxon>
        <taxon>Apoidea</taxon>
        <taxon>Anthophila</taxon>
        <taxon>Apidae</taxon>
        <taxon>Bombus</taxon>
        <taxon>Pyrobombus</taxon>
    </lineage>
</organism>
<dbReference type="RefSeq" id="XP_033353826.1">
    <property type="nucleotide sequence ID" value="XM_033497935.1"/>
</dbReference>
<evidence type="ECO:0000256" key="16">
    <source>
        <dbReference type="ARBA" id="ARBA00024803"/>
    </source>
</evidence>
<sequence>MAALEIFSSPIDYKYKSKICSLSFLVVLFLIVLSLITPFFIISNTGGYSLKNRVLMEKPDVSFNYKYILLANRDYSINPIICSTSKTYKDNEIKDDCILIKVREIDTNMDGRKDILKFEAHFYTDEPIRSLKLLLFFNFQLKQLAETTIESIAYFTHTLNEEAQKVCFYGDLILQQKSVITSEGLYQTYNHSIEIADYSIDELLMENFKRKSKISDKYVMEQSGYSSENVVVIQGELVYRDYLIHYQPSIWEELKWIWVQYLSCFLVFAYVTKHVLVFLFSNRYLNCYIIKPWKTYRKTGRTMSTRSKEKVVAAFRKFFRPSEKISEQDGASSSTSSPSRRLLSRHHRPDAVTPTDAALSDNPGASNSNHASCFFKSKKSTANSTQGTVAMPINRVRLRRLMKELSEIQRTQNRLESTFTAELVNDNLFEWHVRLHKIDPESELAADMRELDIPYILLHMVFPESFPFAPPFMRVISPRIEKGFVMEGGAICMELLTPRGWASAYTIEAVITQFAASIVKGQGRVARKPKSSKEFNRRSAEESFRSLVKTHEKYGWVTPPLTEG</sequence>
<keyword evidence="13 19" id="KW-0472">Membrane</keyword>
<dbReference type="GeneID" id="117235676"/>
<feature type="region of interest" description="Disordered" evidence="18">
    <location>
        <begin position="323"/>
        <end position="365"/>
    </location>
</feature>
<dbReference type="SMART" id="SM00212">
    <property type="entry name" value="UBCc"/>
    <property type="match status" value="1"/>
</dbReference>
<evidence type="ECO:0000256" key="14">
    <source>
        <dbReference type="ARBA" id="ARBA00023180"/>
    </source>
</evidence>
<evidence type="ECO:0000313" key="21">
    <source>
        <dbReference type="Proteomes" id="UP000504631"/>
    </source>
</evidence>
<evidence type="ECO:0000256" key="8">
    <source>
        <dbReference type="ARBA" id="ARBA00022741"/>
    </source>
</evidence>
<evidence type="ECO:0000256" key="2">
    <source>
        <dbReference type="ARBA" id="ARBA00009082"/>
    </source>
</evidence>
<dbReference type="GO" id="GO:0061631">
    <property type="term" value="F:ubiquitin conjugating enzyme activity"/>
    <property type="evidence" value="ECO:0007669"/>
    <property type="project" value="UniProtKB-EC"/>
</dbReference>
<evidence type="ECO:0000256" key="17">
    <source>
        <dbReference type="ARBA" id="ARBA00055455"/>
    </source>
</evidence>
<dbReference type="GO" id="GO:0035869">
    <property type="term" value="C:ciliary transition zone"/>
    <property type="evidence" value="ECO:0007669"/>
    <property type="project" value="TreeGrafter"/>
</dbReference>
<evidence type="ECO:0000259" key="20">
    <source>
        <dbReference type="PROSITE" id="PS50127"/>
    </source>
</evidence>
<reference evidence="22" key="1">
    <citation type="submission" date="2025-08" db="UniProtKB">
        <authorList>
            <consortium name="RefSeq"/>
        </authorList>
    </citation>
    <scope>IDENTIFICATION</scope>
    <source>
        <tissue evidence="22">Muscle</tissue>
    </source>
</reference>
<dbReference type="PROSITE" id="PS50127">
    <property type="entry name" value="UBC_2"/>
    <property type="match status" value="1"/>
</dbReference>
<comment type="similarity">
    <text evidence="2">Belongs to the TMEM231 family.</text>
</comment>
<feature type="compositionally biased region" description="Low complexity" evidence="18">
    <location>
        <begin position="332"/>
        <end position="341"/>
    </location>
</feature>
<keyword evidence="6" id="KW-0808">Transferase</keyword>
<dbReference type="KEGG" id="bvk:117235676"/>
<keyword evidence="8" id="KW-0547">Nucleotide-binding</keyword>
<keyword evidence="10" id="KW-0067">ATP-binding</keyword>
<name>A0A6J3KNU8_9HYME</name>
<comment type="subcellular location">
    <subcellularLocation>
        <location evidence="1">Cell projection</location>
        <location evidence="1">Cilium membrane</location>
        <topology evidence="1">Multi-pass membrane protein</topology>
    </subcellularLocation>
</comment>
<accession>A0A6J3KNU8</accession>
<evidence type="ECO:0000256" key="4">
    <source>
        <dbReference type="ARBA" id="ARBA00015087"/>
    </source>
</evidence>
<evidence type="ECO:0000313" key="22">
    <source>
        <dbReference type="RefSeq" id="XP_033353826.1"/>
    </source>
</evidence>
<evidence type="ECO:0000256" key="7">
    <source>
        <dbReference type="ARBA" id="ARBA00022692"/>
    </source>
</evidence>
<evidence type="ECO:0000256" key="5">
    <source>
        <dbReference type="ARBA" id="ARBA00022475"/>
    </source>
</evidence>
<evidence type="ECO:0000256" key="18">
    <source>
        <dbReference type="SAM" id="MobiDB-lite"/>
    </source>
</evidence>
<dbReference type="AlphaFoldDB" id="A0A6J3KNU8"/>